<dbReference type="CDD" id="cd05791">
    <property type="entry name" value="S1_CSL4"/>
    <property type="match status" value="1"/>
</dbReference>
<dbReference type="Gene3D" id="2.40.50.140">
    <property type="entry name" value="Nucleic acid-binding proteins"/>
    <property type="match status" value="1"/>
</dbReference>
<dbReference type="InterPro" id="IPR003029">
    <property type="entry name" value="S1_domain"/>
</dbReference>
<sequence>MGSSEMRFVLPGMRICAQEDHYQSGCGTYVLHGYVYASLAGVLQIQPVMKGPISENPSQTSTQDLVSVEVHSPGEQTVIPAVGDVVTAKVMSVNPRFAKLSILCVRESVLVQPFRGLVRKEDVRATEKDRVEMYKSFRPGDVILARVLSLGEASSGYLLTTAENELGVVIARSETAGVKMVPVSWVEMQCPKTYNKEFRKIAKVIPENLADMAVDVKVLNT</sequence>
<dbReference type="Pfam" id="PF10447">
    <property type="entry name" value="EXOSC1"/>
    <property type="match status" value="1"/>
</dbReference>
<accession>A0A553NFM6</accession>
<dbReference type="GO" id="GO:0000176">
    <property type="term" value="C:nuclear exosome (RNase complex)"/>
    <property type="evidence" value="ECO:0007669"/>
    <property type="project" value="TreeGrafter"/>
</dbReference>
<reference evidence="5 6" key="1">
    <citation type="journal article" date="2018" name="Nat. Ecol. Evol.">
        <title>Genomic signatures of mitonuclear coevolution across populations of Tigriopus californicus.</title>
        <authorList>
            <person name="Barreto F.S."/>
            <person name="Watson E.T."/>
            <person name="Lima T.G."/>
            <person name="Willett C.S."/>
            <person name="Edmands S."/>
            <person name="Li W."/>
            <person name="Burton R.S."/>
        </authorList>
    </citation>
    <scope>NUCLEOTIDE SEQUENCE [LARGE SCALE GENOMIC DNA]</scope>
    <source>
        <strain evidence="5 6">San Diego</strain>
    </source>
</reference>
<dbReference type="Pfam" id="PF14382">
    <property type="entry name" value="ECR1_N"/>
    <property type="match status" value="1"/>
</dbReference>
<dbReference type="GO" id="GO:0003723">
    <property type="term" value="F:RNA binding"/>
    <property type="evidence" value="ECO:0007669"/>
    <property type="project" value="InterPro"/>
</dbReference>
<keyword evidence="6" id="KW-1185">Reference proteome</keyword>
<name>A0A553NFM6_TIGCA</name>
<dbReference type="Gene3D" id="2.40.50.100">
    <property type="match status" value="1"/>
</dbReference>
<evidence type="ECO:0000313" key="6">
    <source>
        <dbReference type="Proteomes" id="UP000318571"/>
    </source>
</evidence>
<dbReference type="GO" id="GO:0005730">
    <property type="term" value="C:nucleolus"/>
    <property type="evidence" value="ECO:0007669"/>
    <property type="project" value="UniProtKB-SubCell"/>
</dbReference>
<dbReference type="SUPFAM" id="SSF50249">
    <property type="entry name" value="Nucleic acid-binding proteins"/>
    <property type="match status" value="1"/>
</dbReference>
<protein>
    <recommendedName>
        <fullName evidence="4">S1 motif domain-containing protein</fullName>
    </recommendedName>
</protein>
<dbReference type="PROSITE" id="PS50126">
    <property type="entry name" value="S1"/>
    <property type="match status" value="1"/>
</dbReference>
<dbReference type="OrthoDB" id="440760at2759"/>
<dbReference type="PANTHER" id="PTHR12686:SF8">
    <property type="entry name" value="EXOSOME COMPLEX COMPONENT CSL4"/>
    <property type="match status" value="1"/>
</dbReference>
<dbReference type="InterPro" id="IPR039771">
    <property type="entry name" value="Csl4"/>
</dbReference>
<dbReference type="EMBL" id="VCGU01000458">
    <property type="protein sequence ID" value="TRY64208.1"/>
    <property type="molecule type" value="Genomic_DNA"/>
</dbReference>
<keyword evidence="2" id="KW-0963">Cytoplasm</keyword>
<dbReference type="Proteomes" id="UP000318571">
    <property type="component" value="Chromosome 10"/>
</dbReference>
<dbReference type="GO" id="GO:0005737">
    <property type="term" value="C:cytoplasm"/>
    <property type="evidence" value="ECO:0007669"/>
    <property type="project" value="TreeGrafter"/>
</dbReference>
<dbReference type="FunFam" id="2.40.50.140:FF:000198">
    <property type="entry name" value="Exosome complex component CSL4"/>
    <property type="match status" value="1"/>
</dbReference>
<evidence type="ECO:0000313" key="5">
    <source>
        <dbReference type="EMBL" id="TRY64208.1"/>
    </source>
</evidence>
<organism evidence="5 6">
    <name type="scientific">Tigriopus californicus</name>
    <name type="common">Marine copepod</name>
    <dbReference type="NCBI Taxonomy" id="6832"/>
    <lineage>
        <taxon>Eukaryota</taxon>
        <taxon>Metazoa</taxon>
        <taxon>Ecdysozoa</taxon>
        <taxon>Arthropoda</taxon>
        <taxon>Crustacea</taxon>
        <taxon>Multicrustacea</taxon>
        <taxon>Hexanauplia</taxon>
        <taxon>Copepoda</taxon>
        <taxon>Harpacticoida</taxon>
        <taxon>Harpacticidae</taxon>
        <taxon>Tigriopus</taxon>
    </lineage>
</organism>
<keyword evidence="3" id="KW-0271">Exosome</keyword>
<dbReference type="PANTHER" id="PTHR12686">
    <property type="entry name" value="3'-5' EXORIBONUCLEASE CSL4-RELATED"/>
    <property type="match status" value="1"/>
</dbReference>
<evidence type="ECO:0000256" key="1">
    <source>
        <dbReference type="ARBA" id="ARBA00004604"/>
    </source>
</evidence>
<dbReference type="InterPro" id="IPR019495">
    <property type="entry name" value="EXOSC1_C"/>
</dbReference>
<dbReference type="InterPro" id="IPR025721">
    <property type="entry name" value="Exosome_cplx_N_dom"/>
</dbReference>
<dbReference type="GO" id="GO:0006396">
    <property type="term" value="P:RNA processing"/>
    <property type="evidence" value="ECO:0007669"/>
    <property type="project" value="InterPro"/>
</dbReference>
<feature type="domain" description="S1 motif" evidence="4">
    <location>
        <begin position="83"/>
        <end position="162"/>
    </location>
</feature>
<evidence type="ECO:0000256" key="3">
    <source>
        <dbReference type="ARBA" id="ARBA00022835"/>
    </source>
</evidence>
<dbReference type="SUPFAM" id="SSF110324">
    <property type="entry name" value="Ribosomal L27 protein-like"/>
    <property type="match status" value="1"/>
</dbReference>
<dbReference type="STRING" id="6832.A0A553NFM6"/>
<gene>
    <name evidence="5" type="ORF">TCAL_04908</name>
</gene>
<comment type="subcellular location">
    <subcellularLocation>
        <location evidence="1">Nucleus</location>
        <location evidence="1">Nucleolus</location>
    </subcellularLocation>
</comment>
<evidence type="ECO:0000256" key="2">
    <source>
        <dbReference type="ARBA" id="ARBA00022490"/>
    </source>
</evidence>
<comment type="caution">
    <text evidence="5">The sequence shown here is derived from an EMBL/GenBank/DDBJ whole genome shotgun (WGS) entry which is preliminary data.</text>
</comment>
<dbReference type="OMA" id="PMVPVGW"/>
<evidence type="ECO:0000259" key="4">
    <source>
        <dbReference type="PROSITE" id="PS50126"/>
    </source>
</evidence>
<proteinExistence type="predicted"/>
<dbReference type="InterPro" id="IPR012340">
    <property type="entry name" value="NA-bd_OB-fold"/>
</dbReference>
<dbReference type="AlphaFoldDB" id="A0A553NFM6"/>